<dbReference type="Proteomes" id="UP001209854">
    <property type="component" value="Unassembled WGS sequence"/>
</dbReference>
<dbReference type="RefSeq" id="WP_262563608.1">
    <property type="nucleotide sequence ID" value="NZ_JAPFCC010000001.1"/>
</dbReference>
<gene>
    <name evidence="1" type="ORF">NX722_14800</name>
</gene>
<reference evidence="1 2" key="1">
    <citation type="submission" date="2022-10" db="EMBL/GenBank/DDBJ databases">
        <title>High-quality genome sequences of two octocoral-associated bacteria, Endozoicomonas euniceicola EF212 and Endozoicomonas gorgoniicola PS125.</title>
        <authorList>
            <person name="Chiou Y.-J."/>
            <person name="Chen Y.-H."/>
        </authorList>
    </citation>
    <scope>NUCLEOTIDE SEQUENCE [LARGE SCALE GENOMIC DNA]</scope>
    <source>
        <strain evidence="1 2">PS125</strain>
    </source>
</reference>
<accession>A0ABT3MWW1</accession>
<dbReference type="EMBL" id="JAPFCC010000001">
    <property type="protein sequence ID" value="MCW7553869.1"/>
    <property type="molecule type" value="Genomic_DNA"/>
</dbReference>
<evidence type="ECO:0000313" key="1">
    <source>
        <dbReference type="EMBL" id="MCW7553869.1"/>
    </source>
</evidence>
<evidence type="ECO:0000313" key="2">
    <source>
        <dbReference type="Proteomes" id="UP001209854"/>
    </source>
</evidence>
<protein>
    <submittedName>
        <fullName evidence="1">Uncharacterized protein</fullName>
    </submittedName>
</protein>
<organism evidence="1 2">
    <name type="scientific">Endozoicomonas gorgoniicola</name>
    <dbReference type="NCBI Taxonomy" id="1234144"/>
    <lineage>
        <taxon>Bacteria</taxon>
        <taxon>Pseudomonadati</taxon>
        <taxon>Pseudomonadota</taxon>
        <taxon>Gammaproteobacteria</taxon>
        <taxon>Oceanospirillales</taxon>
        <taxon>Endozoicomonadaceae</taxon>
        <taxon>Endozoicomonas</taxon>
    </lineage>
</organism>
<proteinExistence type="predicted"/>
<name>A0ABT3MWW1_9GAMM</name>
<comment type="caution">
    <text evidence="1">The sequence shown here is derived from an EMBL/GenBank/DDBJ whole genome shotgun (WGS) entry which is preliminary data.</text>
</comment>
<sequence>MVIVTAGLLQDQEAMLRISEDQEQLDKYLEQQAEVCREFPGQTFYDLGSYL</sequence>
<keyword evidence="2" id="KW-1185">Reference proteome</keyword>